<feature type="transmembrane region" description="Helical" evidence="2">
    <location>
        <begin position="235"/>
        <end position="259"/>
    </location>
</feature>
<evidence type="ECO:0000256" key="2">
    <source>
        <dbReference type="SAM" id="Phobius"/>
    </source>
</evidence>
<name>A0A3N0E290_SINP1</name>
<feature type="domain" description="TPM" evidence="3">
    <location>
        <begin position="46"/>
        <end position="168"/>
    </location>
</feature>
<feature type="transmembrane region" description="Helical" evidence="2">
    <location>
        <begin position="195"/>
        <end position="214"/>
    </location>
</feature>
<keyword evidence="5" id="KW-1185">Reference proteome</keyword>
<dbReference type="Proteomes" id="UP000267469">
    <property type="component" value="Unassembled WGS sequence"/>
</dbReference>
<feature type="compositionally biased region" description="Gly residues" evidence="1">
    <location>
        <begin position="469"/>
        <end position="497"/>
    </location>
</feature>
<organism evidence="4 5">
    <name type="scientific">Sinomicrobium pectinilyticum</name>
    <dbReference type="NCBI Taxonomy" id="1084421"/>
    <lineage>
        <taxon>Bacteria</taxon>
        <taxon>Pseudomonadati</taxon>
        <taxon>Bacteroidota</taxon>
        <taxon>Flavobacteriia</taxon>
        <taxon>Flavobacteriales</taxon>
        <taxon>Flavobacteriaceae</taxon>
        <taxon>Sinomicrobium</taxon>
    </lineage>
</organism>
<sequence length="497" mass="56409">MRNFFRLYMKPLLYGVFLFAIMYPGYGQYTIQNIPSPKLQGQDYFVSNPDGVLSFYAADSVNAIAVEIERQTTAEFAIVVVDDFSGQDDFNFAFELFNTWEIGKKENDNGLLLFIAKDRRVYRFITGYGMEGILPDALLRRIGERYLVPHFKEHDYDAGVLEATGVIRDVLLYPDKAEELRMEMRKESFFYRNRMVFVDIAFIFLVFLALMKWTEYVIEKKILKGKRHAKARLNLTSIMGGCGCMTGLFFAGVFITLFMDLSPGFLFRMEMVPWYLIITGSIVLTIKYFNGSKVIVKSFRDEKNRLNALAEYHKRMWVPLIFSPVALFSVLGYQKRKRSMEERFLPPDNSGNWDRLDRDELKKKTELLDEGQLKEEWALSRSYEIWKHKISGDIKVIGWDGIKAKDYSACPSCHYHTFKQPHTKTIRAATYQASGKGERIRECVYCGNTISLGTVVIPRKQRSSSSSSSGGGGYSGGSSSGSFGGGSSGGGGAGGSW</sequence>
<feature type="transmembrane region" description="Helical" evidence="2">
    <location>
        <begin position="271"/>
        <end position="290"/>
    </location>
</feature>
<reference evidence="4 5" key="1">
    <citation type="submission" date="2018-10" db="EMBL/GenBank/DDBJ databases">
        <title>Sinomicrobium pectinilyticum sp. nov., a pectinase-producing bacterium isolated from alkaline and saline soil, and emended description of the genus Sinomicrobium.</title>
        <authorList>
            <person name="Cheng B."/>
            <person name="Li C."/>
            <person name="Lai Q."/>
            <person name="Du M."/>
            <person name="Shao Z."/>
            <person name="Xu P."/>
            <person name="Yang C."/>
        </authorList>
    </citation>
    <scope>NUCLEOTIDE SEQUENCE [LARGE SCALE GENOMIC DNA]</scope>
    <source>
        <strain evidence="4 5">5DNS001</strain>
    </source>
</reference>
<evidence type="ECO:0000313" key="5">
    <source>
        <dbReference type="Proteomes" id="UP000267469"/>
    </source>
</evidence>
<evidence type="ECO:0000256" key="1">
    <source>
        <dbReference type="SAM" id="MobiDB-lite"/>
    </source>
</evidence>
<evidence type="ECO:0000259" key="3">
    <source>
        <dbReference type="Pfam" id="PF04536"/>
    </source>
</evidence>
<comment type="caution">
    <text evidence="4">The sequence shown here is derived from an EMBL/GenBank/DDBJ whole genome shotgun (WGS) entry which is preliminary data.</text>
</comment>
<evidence type="ECO:0000313" key="4">
    <source>
        <dbReference type="EMBL" id="RNL81974.1"/>
    </source>
</evidence>
<keyword evidence="2" id="KW-0472">Membrane</keyword>
<accession>A0A3N0E290</accession>
<dbReference type="Gene3D" id="3.10.310.50">
    <property type="match status" value="1"/>
</dbReference>
<dbReference type="EMBL" id="RJTM01000119">
    <property type="protein sequence ID" value="RNL81974.1"/>
    <property type="molecule type" value="Genomic_DNA"/>
</dbReference>
<keyword evidence="2" id="KW-0812">Transmembrane</keyword>
<dbReference type="Pfam" id="PF04536">
    <property type="entry name" value="TPM_phosphatase"/>
    <property type="match status" value="1"/>
</dbReference>
<dbReference type="InterPro" id="IPR007621">
    <property type="entry name" value="TPM_dom"/>
</dbReference>
<dbReference type="PANTHER" id="PTHR30373:SF2">
    <property type="entry name" value="UPF0603 PROTEIN YGCG"/>
    <property type="match status" value="1"/>
</dbReference>
<proteinExistence type="predicted"/>
<gene>
    <name evidence="4" type="ORF">ED312_17840</name>
</gene>
<keyword evidence="2" id="KW-1133">Transmembrane helix</keyword>
<feature type="region of interest" description="Disordered" evidence="1">
    <location>
        <begin position="461"/>
        <end position="497"/>
    </location>
</feature>
<feature type="transmembrane region" description="Helical" evidence="2">
    <location>
        <begin position="316"/>
        <end position="333"/>
    </location>
</feature>
<dbReference type="AlphaFoldDB" id="A0A3N0E290"/>
<dbReference type="PANTHER" id="PTHR30373">
    <property type="entry name" value="UPF0603 PROTEIN YGCG"/>
    <property type="match status" value="1"/>
</dbReference>
<protein>
    <submittedName>
        <fullName evidence="4">TPM domain-containing protein</fullName>
    </submittedName>
</protein>
<dbReference type="OrthoDB" id="9810918at2"/>